<accession>A0A9X8SRE9</accession>
<dbReference type="EMBL" id="FWZC01000124">
    <property type="protein sequence ID" value="SME53130.1"/>
    <property type="molecule type" value="Genomic_DNA"/>
</dbReference>
<comment type="caution">
    <text evidence="1">The sequence shown here is derived from an EMBL/GenBank/DDBJ whole genome shotgun (WGS) entry which is preliminary data.</text>
</comment>
<reference evidence="1 2" key="1">
    <citation type="submission" date="2017-04" db="EMBL/GenBank/DDBJ databases">
        <authorList>
            <person name="Criscuolo A."/>
        </authorList>
    </citation>
    <scope>NUCLEOTIDE SEQUENCE [LARGE SCALE GENOMIC DNA]</scope>
    <source>
        <strain evidence="1">16-00221</strain>
    </source>
</reference>
<sequence>MKDWEYNELFHAIREAYEELLDEERGYRYAIAKLADEFDNLGKIEGVIVDTAIGEIAVVDHHIVFVGRIEGITKRLSMFNPQEAEGELTVEEIKDLLGRINNVIEGLKNVKVAYKSSIE</sequence>
<dbReference type="AlphaFoldDB" id="A0A9X8SRE9"/>
<dbReference type="Proteomes" id="UP000194435">
    <property type="component" value="Unassembled WGS sequence"/>
</dbReference>
<gene>
    <name evidence="1" type="ORF">BACERE00221_05485</name>
</gene>
<organism evidence="1 2">
    <name type="scientific">Bacillus paranthracis</name>
    <dbReference type="NCBI Taxonomy" id="2026186"/>
    <lineage>
        <taxon>Bacteria</taxon>
        <taxon>Bacillati</taxon>
        <taxon>Bacillota</taxon>
        <taxon>Bacilli</taxon>
        <taxon>Bacillales</taxon>
        <taxon>Bacillaceae</taxon>
        <taxon>Bacillus</taxon>
        <taxon>Bacillus cereus group</taxon>
    </lineage>
</organism>
<name>A0A9X8SRE9_9BACI</name>
<dbReference type="RefSeq" id="WP_061182939.1">
    <property type="nucleotide sequence ID" value="NZ_FWZC01000124.1"/>
</dbReference>
<evidence type="ECO:0000313" key="2">
    <source>
        <dbReference type="Proteomes" id="UP000194435"/>
    </source>
</evidence>
<dbReference type="GeneID" id="69531351"/>
<proteinExistence type="predicted"/>
<dbReference type="Pfam" id="PF14425">
    <property type="entry name" value="Imm3"/>
    <property type="match status" value="1"/>
</dbReference>
<dbReference type="InterPro" id="IPR025678">
    <property type="entry name" value="Imm3"/>
</dbReference>
<evidence type="ECO:0008006" key="3">
    <source>
        <dbReference type="Google" id="ProtNLM"/>
    </source>
</evidence>
<protein>
    <recommendedName>
        <fullName evidence="3">Immunity Imm3 family protein</fullName>
    </recommendedName>
</protein>
<evidence type="ECO:0000313" key="1">
    <source>
        <dbReference type="EMBL" id="SME53130.1"/>
    </source>
</evidence>